<dbReference type="AlphaFoldDB" id="A0A6P1MD39"/>
<evidence type="ECO:0000256" key="1">
    <source>
        <dbReference type="SAM" id="Phobius"/>
    </source>
</evidence>
<sequence length="134" mass="14647">MKKSKCLLISAIFGTLYLLYLVYYFMSNISSSGDSYEALGAGIATAIVLPHMLTLALAVIFNWIGWAKNLRWAALTGGILYSVSAVLMLIYALFEIVQIVLSFVGFAKLKAIRQSNEAAKTAQEDAETVEEAVK</sequence>
<proteinExistence type="predicted"/>
<keyword evidence="1" id="KW-0472">Membrane</keyword>
<feature type="transmembrane region" description="Helical" evidence="1">
    <location>
        <begin position="72"/>
        <end position="94"/>
    </location>
</feature>
<protein>
    <recommendedName>
        <fullName evidence="4">DUF4064 domain-containing protein</fullName>
    </recommendedName>
</protein>
<feature type="transmembrane region" description="Helical" evidence="1">
    <location>
        <begin position="7"/>
        <end position="26"/>
    </location>
</feature>
<evidence type="ECO:0000313" key="3">
    <source>
        <dbReference type="Proteomes" id="UP000463883"/>
    </source>
</evidence>
<accession>A0A6P1MD39</accession>
<name>A0A6P1MD39_9FIRM</name>
<dbReference type="KEGG" id="amic:Ami3637_04540"/>
<keyword evidence="1" id="KW-0812">Transmembrane</keyword>
<keyword evidence="3" id="KW-1185">Reference proteome</keyword>
<gene>
    <name evidence="2" type="ORF">Ami3637_04540</name>
</gene>
<dbReference type="RefSeq" id="WP_162361525.1">
    <property type="nucleotide sequence ID" value="NZ_CP047591.1"/>
</dbReference>
<organism evidence="2 3">
    <name type="scientific">Aminipila terrae</name>
    <dbReference type="NCBI Taxonomy" id="2697030"/>
    <lineage>
        <taxon>Bacteria</taxon>
        <taxon>Bacillati</taxon>
        <taxon>Bacillota</taxon>
        <taxon>Clostridia</taxon>
        <taxon>Peptostreptococcales</taxon>
        <taxon>Anaerovoracaceae</taxon>
        <taxon>Aminipila</taxon>
    </lineage>
</organism>
<keyword evidence="1" id="KW-1133">Transmembrane helix</keyword>
<feature type="transmembrane region" description="Helical" evidence="1">
    <location>
        <begin position="38"/>
        <end position="60"/>
    </location>
</feature>
<dbReference type="Proteomes" id="UP000463883">
    <property type="component" value="Chromosome"/>
</dbReference>
<evidence type="ECO:0008006" key="4">
    <source>
        <dbReference type="Google" id="ProtNLM"/>
    </source>
</evidence>
<evidence type="ECO:0000313" key="2">
    <source>
        <dbReference type="EMBL" id="QHI71751.1"/>
    </source>
</evidence>
<reference evidence="2 3" key="1">
    <citation type="submission" date="2020-01" db="EMBL/GenBank/DDBJ databases">
        <title>Genomic analysis of Aminipila sp. CBA3637.</title>
        <authorList>
            <person name="Kim Y.B."/>
            <person name="Roh S.W."/>
        </authorList>
    </citation>
    <scope>NUCLEOTIDE SEQUENCE [LARGE SCALE GENOMIC DNA]</scope>
    <source>
        <strain evidence="2 3">CBA3637</strain>
    </source>
</reference>
<dbReference type="EMBL" id="CP047591">
    <property type="protein sequence ID" value="QHI71751.1"/>
    <property type="molecule type" value="Genomic_DNA"/>
</dbReference>